<dbReference type="Proteomes" id="UP000594262">
    <property type="component" value="Unplaced"/>
</dbReference>
<feature type="signal peptide" evidence="1">
    <location>
        <begin position="1"/>
        <end position="19"/>
    </location>
</feature>
<keyword evidence="3" id="KW-1185">Reference proteome</keyword>
<organism evidence="2 3">
    <name type="scientific">Clytia hemisphaerica</name>
    <dbReference type="NCBI Taxonomy" id="252671"/>
    <lineage>
        <taxon>Eukaryota</taxon>
        <taxon>Metazoa</taxon>
        <taxon>Cnidaria</taxon>
        <taxon>Hydrozoa</taxon>
        <taxon>Hydroidolina</taxon>
        <taxon>Leptothecata</taxon>
        <taxon>Obeliida</taxon>
        <taxon>Clytiidae</taxon>
        <taxon>Clytia</taxon>
    </lineage>
</organism>
<dbReference type="AlphaFoldDB" id="A0A7M5V7X7"/>
<keyword evidence="1" id="KW-0732">Signal</keyword>
<protein>
    <submittedName>
        <fullName evidence="2">Uncharacterized protein</fullName>
    </submittedName>
</protein>
<proteinExistence type="predicted"/>
<evidence type="ECO:0000256" key="1">
    <source>
        <dbReference type="SAM" id="SignalP"/>
    </source>
</evidence>
<feature type="chain" id="PRO_5029476596" evidence="1">
    <location>
        <begin position="20"/>
        <end position="130"/>
    </location>
</feature>
<reference evidence="2" key="1">
    <citation type="submission" date="2021-01" db="UniProtKB">
        <authorList>
            <consortium name="EnsemblMetazoa"/>
        </authorList>
    </citation>
    <scope>IDENTIFICATION</scope>
</reference>
<sequence>MDLLKVIFLVFALVCFSTGKSLSKKDGILPKLVEIYKELNQLKKSVAEEISHDVKELVADEVAKKTTWSCGFESSCADTFKNSATGQIKWIKKNHDGNLPDRKHPRGVAMLVQITQNHNTKGVVRKYLLG</sequence>
<name>A0A7M5V7X7_9CNID</name>
<evidence type="ECO:0000313" key="3">
    <source>
        <dbReference type="Proteomes" id="UP000594262"/>
    </source>
</evidence>
<accession>A0A7M5V7X7</accession>
<dbReference type="OrthoDB" id="412155at2759"/>
<dbReference type="EnsemblMetazoa" id="CLYHEMT005179.1">
    <property type="protein sequence ID" value="CLYHEMP005179.1"/>
    <property type="gene ID" value="CLYHEMG005179"/>
</dbReference>
<evidence type="ECO:0000313" key="2">
    <source>
        <dbReference type="EnsemblMetazoa" id="CLYHEMP005179.1"/>
    </source>
</evidence>